<dbReference type="STRING" id="40571.SAMN05660733_02292"/>
<dbReference type="AlphaFoldDB" id="A0A1W2CS96"/>
<dbReference type="PANTHER" id="PTHR39335:SF1">
    <property type="entry name" value="BLL4220 PROTEIN"/>
    <property type="match status" value="1"/>
</dbReference>
<dbReference type="PANTHER" id="PTHR39335">
    <property type="entry name" value="BLL4220 PROTEIN"/>
    <property type="match status" value="1"/>
</dbReference>
<dbReference type="PROSITE" id="PS51257">
    <property type="entry name" value="PROKAR_LIPOPROTEIN"/>
    <property type="match status" value="1"/>
</dbReference>
<sequence length="170" mass="17817">MRPALAVIAVAALALSACAPTAGPVPEKEQKDAANSVPDAKSMIAIVESPQNGWYLMNGDGLTMYRFDDDEPKLRRSSCNGECAVRWRPVPADVLPMTAGVDPLVLGTLIRSDRTRQLTIGGFPQYTFAEDKAPGDMKGQGSGGKWFATGPTGQKASPAAGMPGVPGKSE</sequence>
<proteinExistence type="predicted"/>
<keyword evidence="4" id="KW-1185">Reference proteome</keyword>
<organism evidence="3 4">
    <name type="scientific">Lentzea albidocapillata</name>
    <dbReference type="NCBI Taxonomy" id="40571"/>
    <lineage>
        <taxon>Bacteria</taxon>
        <taxon>Bacillati</taxon>
        <taxon>Actinomycetota</taxon>
        <taxon>Actinomycetes</taxon>
        <taxon>Pseudonocardiales</taxon>
        <taxon>Pseudonocardiaceae</taxon>
        <taxon>Lentzea</taxon>
    </lineage>
</organism>
<keyword evidence="3" id="KW-0449">Lipoprotein</keyword>
<accession>A0A1W2CS96</accession>
<evidence type="ECO:0000313" key="4">
    <source>
        <dbReference type="Proteomes" id="UP000192840"/>
    </source>
</evidence>
<feature type="region of interest" description="Disordered" evidence="1">
    <location>
        <begin position="131"/>
        <end position="170"/>
    </location>
</feature>
<keyword evidence="2" id="KW-0732">Signal</keyword>
<dbReference type="Pfam" id="PF03640">
    <property type="entry name" value="Lipoprotein_15"/>
    <property type="match status" value="2"/>
</dbReference>
<dbReference type="EMBL" id="FWYC01000006">
    <property type="protein sequence ID" value="SMC88081.1"/>
    <property type="molecule type" value="Genomic_DNA"/>
</dbReference>
<gene>
    <name evidence="3" type="ORF">SAMN05660733_02292</name>
</gene>
<evidence type="ECO:0000256" key="1">
    <source>
        <dbReference type="SAM" id="MobiDB-lite"/>
    </source>
</evidence>
<protein>
    <submittedName>
        <fullName evidence="3">Predicted lipoprotein with conserved Yx(FWY)xxD motif</fullName>
    </submittedName>
</protein>
<dbReference type="OrthoDB" id="597632at2"/>
<dbReference type="RefSeq" id="WP_051770561.1">
    <property type="nucleotide sequence ID" value="NZ_FWYC01000006.1"/>
</dbReference>
<dbReference type="GO" id="GO:0043448">
    <property type="term" value="P:alkane catabolic process"/>
    <property type="evidence" value="ECO:0007669"/>
    <property type="project" value="TreeGrafter"/>
</dbReference>
<name>A0A1W2CS96_9PSEU</name>
<evidence type="ECO:0000256" key="2">
    <source>
        <dbReference type="SAM" id="SignalP"/>
    </source>
</evidence>
<evidence type="ECO:0000313" key="3">
    <source>
        <dbReference type="EMBL" id="SMC88081.1"/>
    </source>
</evidence>
<dbReference type="InterPro" id="IPR005297">
    <property type="entry name" value="Lipoprotein_repeat"/>
</dbReference>
<dbReference type="Proteomes" id="UP000192840">
    <property type="component" value="Unassembled WGS sequence"/>
</dbReference>
<dbReference type="eggNOG" id="COG4315">
    <property type="taxonomic scope" value="Bacteria"/>
</dbReference>
<feature type="signal peptide" evidence="2">
    <location>
        <begin position="1"/>
        <end position="19"/>
    </location>
</feature>
<reference evidence="4" key="1">
    <citation type="submission" date="2017-04" db="EMBL/GenBank/DDBJ databases">
        <authorList>
            <person name="Varghese N."/>
            <person name="Submissions S."/>
        </authorList>
    </citation>
    <scope>NUCLEOTIDE SEQUENCE [LARGE SCALE GENOMIC DNA]</scope>
    <source>
        <strain evidence="4">DSM 44073</strain>
    </source>
</reference>
<feature type="chain" id="PRO_5039273282" evidence="2">
    <location>
        <begin position="20"/>
        <end position="170"/>
    </location>
</feature>